<accession>A0A1G2UT00</accession>
<sequence>MKIYIGSDHAGFEMKKDLISYLLQNNHEIIDCGPKEYVHDDDYPDYVSIVADHISKEKNVIGIVIGRNGQGEAIVSNRFQNVRCAVFYGGSKHMITLSREHDDANMISLGSDFLTKDEAKRAVDLFLHVKFSGDERHVRRIKKIEQYS</sequence>
<dbReference type="EMBL" id="MHWT01000014">
    <property type="protein sequence ID" value="OHB12529.1"/>
    <property type="molecule type" value="Genomic_DNA"/>
</dbReference>
<reference evidence="2 3" key="1">
    <citation type="journal article" date="2016" name="Nat. Commun.">
        <title>Thousands of microbial genomes shed light on interconnected biogeochemical processes in an aquifer system.</title>
        <authorList>
            <person name="Anantharaman K."/>
            <person name="Brown C.T."/>
            <person name="Hug L.A."/>
            <person name="Sharon I."/>
            <person name="Castelle C.J."/>
            <person name="Probst A.J."/>
            <person name="Thomas B.C."/>
            <person name="Singh A."/>
            <person name="Wilkins M.J."/>
            <person name="Karaoz U."/>
            <person name="Brodie E.L."/>
            <person name="Williams K.H."/>
            <person name="Hubbard S.S."/>
            <person name="Banfield J.F."/>
        </authorList>
    </citation>
    <scope>NUCLEOTIDE SEQUENCE [LARGE SCALE GENOMIC DNA]</scope>
</reference>
<dbReference type="GO" id="GO:0009052">
    <property type="term" value="P:pentose-phosphate shunt, non-oxidative branch"/>
    <property type="evidence" value="ECO:0007669"/>
    <property type="project" value="TreeGrafter"/>
</dbReference>
<evidence type="ECO:0000256" key="1">
    <source>
        <dbReference type="ARBA" id="ARBA00008754"/>
    </source>
</evidence>
<dbReference type="PANTHER" id="PTHR30345">
    <property type="entry name" value="RIBOSE-5-PHOSPHATE ISOMERASE B"/>
    <property type="match status" value="1"/>
</dbReference>
<dbReference type="NCBIfam" id="NF004051">
    <property type="entry name" value="PRK05571.1"/>
    <property type="match status" value="1"/>
</dbReference>
<dbReference type="GO" id="GO:0019316">
    <property type="term" value="P:D-allose catabolic process"/>
    <property type="evidence" value="ECO:0007669"/>
    <property type="project" value="TreeGrafter"/>
</dbReference>
<name>A0A1G2UT00_9BACT</name>
<organism evidence="2 3">
    <name type="scientific">Candidatus Zambryskibacteria bacterium RIFCSPLOWO2_12_FULL_39_23</name>
    <dbReference type="NCBI Taxonomy" id="1802776"/>
    <lineage>
        <taxon>Bacteria</taxon>
        <taxon>Candidatus Zambryskiibacteriota</taxon>
    </lineage>
</organism>
<gene>
    <name evidence="2" type="ORF">A3G99_01770</name>
</gene>
<comment type="similarity">
    <text evidence="1">Belongs to the LacAB/RpiB family.</text>
</comment>
<dbReference type="Gene3D" id="3.40.1400.10">
    <property type="entry name" value="Sugar-phosphate isomerase, RpiB/LacA/LacB"/>
    <property type="match status" value="1"/>
</dbReference>
<dbReference type="AlphaFoldDB" id="A0A1G2UT00"/>
<dbReference type="PIRSF" id="PIRSF005384">
    <property type="entry name" value="RpiB_LacA_B"/>
    <property type="match status" value="1"/>
</dbReference>
<keyword evidence="2" id="KW-0413">Isomerase</keyword>
<evidence type="ECO:0000313" key="2">
    <source>
        <dbReference type="EMBL" id="OHB12529.1"/>
    </source>
</evidence>
<dbReference type="Pfam" id="PF02502">
    <property type="entry name" value="LacAB_rpiB"/>
    <property type="match status" value="1"/>
</dbReference>
<dbReference type="NCBIfam" id="TIGR00689">
    <property type="entry name" value="rpiB_lacA_lacB"/>
    <property type="match status" value="1"/>
</dbReference>
<evidence type="ECO:0000313" key="3">
    <source>
        <dbReference type="Proteomes" id="UP000176558"/>
    </source>
</evidence>
<dbReference type="PANTHER" id="PTHR30345:SF0">
    <property type="entry name" value="DNA DAMAGE-REPAIR_TOLERATION PROTEIN DRT102"/>
    <property type="match status" value="1"/>
</dbReference>
<dbReference type="GO" id="GO:0004751">
    <property type="term" value="F:ribose-5-phosphate isomerase activity"/>
    <property type="evidence" value="ECO:0007669"/>
    <property type="project" value="TreeGrafter"/>
</dbReference>
<dbReference type="Proteomes" id="UP000176558">
    <property type="component" value="Unassembled WGS sequence"/>
</dbReference>
<proteinExistence type="inferred from homology"/>
<dbReference type="InterPro" id="IPR036569">
    <property type="entry name" value="RpiB_LacA_LacB_sf"/>
</dbReference>
<comment type="caution">
    <text evidence="2">The sequence shown here is derived from an EMBL/GenBank/DDBJ whole genome shotgun (WGS) entry which is preliminary data.</text>
</comment>
<dbReference type="InterPro" id="IPR003500">
    <property type="entry name" value="RpiB_LacA_LacB"/>
</dbReference>
<protein>
    <submittedName>
        <fullName evidence="2">Ribose-5-phosphate isomerase</fullName>
    </submittedName>
</protein>
<dbReference type="SUPFAM" id="SSF89623">
    <property type="entry name" value="Ribose/Galactose isomerase RpiB/AlsB"/>
    <property type="match status" value="1"/>
</dbReference>